<sequence>MKQLDIRSLDLNLLKALDALLDERNVTRAAARLGVTQPAMSGILARLRENFDDPLFARAQRGIVPTPRALELAQPVRKVLSDIGALLQPPVFDPASATLDFSIAATDYALRAIAVPFLAALKQRAPHVRVALASVEDGPLQERLERGETDLALTSPDDTPPGLHARRLFDERYVCALREGHPAAAGKRLSLKQFCTLDHALASYAGDPFHGVTDDALTALGMRRRVTLSVKRFLILPEILRASDMVAIVPYRLVAGVEGLRLLEPPLEIPGFTKIAAWHERTHRDPAHRWLRELLFATCGRER</sequence>
<dbReference type="Gene3D" id="3.40.190.10">
    <property type="entry name" value="Periplasmic binding protein-like II"/>
    <property type="match status" value="2"/>
</dbReference>
<dbReference type="Gene3D" id="1.10.10.10">
    <property type="entry name" value="Winged helix-like DNA-binding domain superfamily/Winged helix DNA-binding domain"/>
    <property type="match status" value="1"/>
</dbReference>
<dbReference type="SUPFAM" id="SSF46785">
    <property type="entry name" value="Winged helix' DNA-binding domain"/>
    <property type="match status" value="1"/>
</dbReference>
<keyword evidence="2" id="KW-0805">Transcription regulation</keyword>
<keyword evidence="7" id="KW-1185">Reference proteome</keyword>
<dbReference type="Pfam" id="PF00126">
    <property type="entry name" value="HTH_1"/>
    <property type="match status" value="1"/>
</dbReference>
<name>A0ABX2M1R5_9BURK</name>
<evidence type="ECO:0000313" key="7">
    <source>
        <dbReference type="Proteomes" id="UP000536746"/>
    </source>
</evidence>
<evidence type="ECO:0000256" key="2">
    <source>
        <dbReference type="ARBA" id="ARBA00023015"/>
    </source>
</evidence>
<dbReference type="PANTHER" id="PTHR30118:SF15">
    <property type="entry name" value="TRANSCRIPTIONAL REGULATORY PROTEIN"/>
    <property type="match status" value="1"/>
</dbReference>
<accession>A0ABX2M1R5</accession>
<protein>
    <submittedName>
        <fullName evidence="6">LysR family transcriptional regulator</fullName>
    </submittedName>
</protein>
<dbReference type="Proteomes" id="UP000536746">
    <property type="component" value="Unassembled WGS sequence"/>
</dbReference>
<dbReference type="InterPro" id="IPR000847">
    <property type="entry name" value="LysR_HTH_N"/>
</dbReference>
<dbReference type="PROSITE" id="PS50931">
    <property type="entry name" value="HTH_LYSR"/>
    <property type="match status" value="1"/>
</dbReference>
<feature type="domain" description="HTH lysR-type" evidence="5">
    <location>
        <begin position="9"/>
        <end position="66"/>
    </location>
</feature>
<dbReference type="InterPro" id="IPR050389">
    <property type="entry name" value="LysR-type_TF"/>
</dbReference>
<dbReference type="CDD" id="cd08461">
    <property type="entry name" value="PBP2_DntR_like_3"/>
    <property type="match status" value="1"/>
</dbReference>
<reference evidence="6 7" key="1">
    <citation type="journal article" date="2020" name="Front. Plant Sci.">
        <title>Isolation of Rhizosphere Bacteria That Improve Quality and Water Stress Tolerance in Greenhouse Ornamentals.</title>
        <authorList>
            <person name="Nordstedt N.P."/>
            <person name="Jones M.L."/>
        </authorList>
    </citation>
    <scope>NUCLEOTIDE SEQUENCE [LARGE SCALE GENOMIC DNA]</scope>
    <source>
        <strain evidence="6 7">C6C2</strain>
    </source>
</reference>
<dbReference type="PRINTS" id="PR00039">
    <property type="entry name" value="HTHLYSR"/>
</dbReference>
<evidence type="ECO:0000256" key="3">
    <source>
        <dbReference type="ARBA" id="ARBA00023125"/>
    </source>
</evidence>
<evidence type="ECO:0000256" key="1">
    <source>
        <dbReference type="ARBA" id="ARBA00009437"/>
    </source>
</evidence>
<proteinExistence type="inferred from homology"/>
<dbReference type="RefSeq" id="WP_079217780.1">
    <property type="nucleotide sequence ID" value="NZ_CP018845.1"/>
</dbReference>
<evidence type="ECO:0000259" key="5">
    <source>
        <dbReference type="PROSITE" id="PS50931"/>
    </source>
</evidence>
<dbReference type="EMBL" id="JABFMT010000024">
    <property type="protein sequence ID" value="NUU03603.1"/>
    <property type="molecule type" value="Genomic_DNA"/>
</dbReference>
<evidence type="ECO:0000256" key="4">
    <source>
        <dbReference type="ARBA" id="ARBA00023163"/>
    </source>
</evidence>
<dbReference type="SUPFAM" id="SSF53850">
    <property type="entry name" value="Periplasmic binding protein-like II"/>
    <property type="match status" value="1"/>
</dbReference>
<evidence type="ECO:0000313" key="6">
    <source>
        <dbReference type="EMBL" id="NUU03603.1"/>
    </source>
</evidence>
<dbReference type="InterPro" id="IPR036390">
    <property type="entry name" value="WH_DNA-bd_sf"/>
</dbReference>
<dbReference type="Pfam" id="PF03466">
    <property type="entry name" value="LysR_substrate"/>
    <property type="match status" value="1"/>
</dbReference>
<dbReference type="PANTHER" id="PTHR30118">
    <property type="entry name" value="HTH-TYPE TRANSCRIPTIONAL REGULATOR LEUO-RELATED"/>
    <property type="match status" value="1"/>
</dbReference>
<comment type="similarity">
    <text evidence="1">Belongs to the LysR transcriptional regulatory family.</text>
</comment>
<comment type="caution">
    <text evidence="6">The sequence shown here is derived from an EMBL/GenBank/DDBJ whole genome shotgun (WGS) entry which is preliminary data.</text>
</comment>
<keyword evidence="4" id="KW-0804">Transcription</keyword>
<dbReference type="InterPro" id="IPR005119">
    <property type="entry name" value="LysR_subst-bd"/>
</dbReference>
<dbReference type="InterPro" id="IPR036388">
    <property type="entry name" value="WH-like_DNA-bd_sf"/>
</dbReference>
<gene>
    <name evidence="6" type="ORF">HNO84_18485</name>
</gene>
<organism evidence="6 7">
    <name type="scientific">Herbaspirillum robiniae</name>
    <dbReference type="NCBI Taxonomy" id="2014887"/>
    <lineage>
        <taxon>Bacteria</taxon>
        <taxon>Pseudomonadati</taxon>
        <taxon>Pseudomonadota</taxon>
        <taxon>Betaproteobacteria</taxon>
        <taxon>Burkholderiales</taxon>
        <taxon>Oxalobacteraceae</taxon>
        <taxon>Herbaspirillum</taxon>
    </lineage>
</organism>
<keyword evidence="3" id="KW-0238">DNA-binding</keyword>